<feature type="transmembrane region" description="Helical" evidence="5">
    <location>
        <begin position="82"/>
        <end position="102"/>
    </location>
</feature>
<comment type="subcellular location">
    <subcellularLocation>
        <location evidence="1">Membrane</location>
        <topology evidence="1">Multi-pass membrane protein</topology>
    </subcellularLocation>
</comment>
<feature type="transmembrane region" description="Helical" evidence="5">
    <location>
        <begin position="57"/>
        <end position="76"/>
    </location>
</feature>
<dbReference type="PANTHER" id="PTHR37422">
    <property type="entry name" value="TEICHURONIC ACID BIOSYNTHESIS PROTEIN TUAE"/>
    <property type="match status" value="1"/>
</dbReference>
<gene>
    <name evidence="7" type="ORF">Pr1d_33540</name>
</gene>
<evidence type="ECO:0000256" key="1">
    <source>
        <dbReference type="ARBA" id="ARBA00004141"/>
    </source>
</evidence>
<dbReference type="InterPro" id="IPR007016">
    <property type="entry name" value="O-antigen_ligase-rel_domated"/>
</dbReference>
<feature type="transmembrane region" description="Helical" evidence="5">
    <location>
        <begin position="28"/>
        <end position="45"/>
    </location>
</feature>
<keyword evidence="3 5" id="KW-1133">Transmembrane helix</keyword>
<feature type="domain" description="O-antigen ligase-related" evidence="6">
    <location>
        <begin position="193"/>
        <end position="314"/>
    </location>
</feature>
<accession>A0A5B9QEM3</accession>
<dbReference type="PANTHER" id="PTHR37422:SF13">
    <property type="entry name" value="LIPOPOLYSACCHARIDE BIOSYNTHESIS PROTEIN PA4999-RELATED"/>
    <property type="match status" value="1"/>
</dbReference>
<evidence type="ECO:0000313" key="8">
    <source>
        <dbReference type="Proteomes" id="UP000323917"/>
    </source>
</evidence>
<evidence type="ECO:0000313" key="7">
    <source>
        <dbReference type="EMBL" id="QEG36045.1"/>
    </source>
</evidence>
<keyword evidence="2 5" id="KW-0812">Transmembrane</keyword>
<dbReference type="InterPro" id="IPR051533">
    <property type="entry name" value="WaaL-like"/>
</dbReference>
<dbReference type="OrthoDB" id="871774at2"/>
<evidence type="ECO:0000256" key="5">
    <source>
        <dbReference type="SAM" id="Phobius"/>
    </source>
</evidence>
<evidence type="ECO:0000256" key="2">
    <source>
        <dbReference type="ARBA" id="ARBA00022692"/>
    </source>
</evidence>
<reference evidence="7 8" key="1">
    <citation type="submission" date="2019-08" db="EMBL/GenBank/DDBJ databases">
        <title>Deep-cultivation of Planctomycetes and their phenomic and genomic characterization uncovers novel biology.</title>
        <authorList>
            <person name="Wiegand S."/>
            <person name="Jogler M."/>
            <person name="Boedeker C."/>
            <person name="Pinto D."/>
            <person name="Vollmers J."/>
            <person name="Rivas-Marin E."/>
            <person name="Kohn T."/>
            <person name="Peeters S.H."/>
            <person name="Heuer A."/>
            <person name="Rast P."/>
            <person name="Oberbeckmann S."/>
            <person name="Bunk B."/>
            <person name="Jeske O."/>
            <person name="Meyerdierks A."/>
            <person name="Storesund J.E."/>
            <person name="Kallscheuer N."/>
            <person name="Luecker S."/>
            <person name="Lage O.M."/>
            <person name="Pohl T."/>
            <person name="Merkel B.J."/>
            <person name="Hornburger P."/>
            <person name="Mueller R.-W."/>
            <person name="Bruemmer F."/>
            <person name="Labrenz M."/>
            <person name="Spormann A.M."/>
            <person name="Op den Camp H."/>
            <person name="Overmann J."/>
            <person name="Amann R."/>
            <person name="Jetten M.S.M."/>
            <person name="Mascher T."/>
            <person name="Medema M.H."/>
            <person name="Devos D.P."/>
            <person name="Kaster A.-K."/>
            <person name="Ovreas L."/>
            <person name="Rohde M."/>
            <person name="Galperin M.Y."/>
            <person name="Jogler C."/>
        </authorList>
    </citation>
    <scope>NUCLEOTIDE SEQUENCE [LARGE SCALE GENOMIC DNA]</scope>
    <source>
        <strain evidence="7 8">Pr1d</strain>
    </source>
</reference>
<organism evidence="7 8">
    <name type="scientific">Bythopirellula goksoeyrii</name>
    <dbReference type="NCBI Taxonomy" id="1400387"/>
    <lineage>
        <taxon>Bacteria</taxon>
        <taxon>Pseudomonadati</taxon>
        <taxon>Planctomycetota</taxon>
        <taxon>Planctomycetia</taxon>
        <taxon>Pirellulales</taxon>
        <taxon>Lacipirellulaceae</taxon>
        <taxon>Bythopirellula</taxon>
    </lineage>
</organism>
<dbReference type="Proteomes" id="UP000323917">
    <property type="component" value="Chromosome"/>
</dbReference>
<feature type="transmembrane region" description="Helical" evidence="5">
    <location>
        <begin position="228"/>
        <end position="245"/>
    </location>
</feature>
<dbReference type="GO" id="GO:0016874">
    <property type="term" value="F:ligase activity"/>
    <property type="evidence" value="ECO:0007669"/>
    <property type="project" value="UniProtKB-KW"/>
</dbReference>
<keyword evidence="4 5" id="KW-0472">Membrane</keyword>
<feature type="transmembrane region" description="Helical" evidence="5">
    <location>
        <begin position="301"/>
        <end position="321"/>
    </location>
</feature>
<dbReference type="Pfam" id="PF04932">
    <property type="entry name" value="Wzy_C"/>
    <property type="match status" value="1"/>
</dbReference>
<proteinExistence type="predicted"/>
<feature type="transmembrane region" description="Helical" evidence="5">
    <location>
        <begin position="341"/>
        <end position="359"/>
    </location>
</feature>
<dbReference type="RefSeq" id="WP_148074463.1">
    <property type="nucleotide sequence ID" value="NZ_CP042913.1"/>
</dbReference>
<keyword evidence="7" id="KW-0436">Ligase</keyword>
<feature type="transmembrane region" description="Helical" evidence="5">
    <location>
        <begin position="203"/>
        <end position="222"/>
    </location>
</feature>
<name>A0A5B9QEM3_9BACT</name>
<sequence length="424" mass="45883">MGFFALLIAIALLFNRPGDWHPILTGLPLFQIAIIACLASSWGKCTNYLRSVSAEKTPVTICVLFLFGMVLVSSLANPTSSFEITIDFLKACVLYLLAVSLVDSPPKVSTFLNGIAISIFFVGLLMVLDYHTSLFGTVRPEGGGQEFRAEALGGKNFDANDTSALLVLAIIIFLANAIDAQSIVMRVLWIVTMAIACHGMQLANSRAGFIALLIGIGSYLWIRWGNKGLKWGVLLVPLGAAVIATDRMVDLSAIKTGTGQSRLQFWSIGLSLFFNNPIVGVGPGEYENQIGKACHNSFIQAYAELGCLGGALFVVAFFSSVKLSYLTRRKYTNDELADTQVPSAIFIIPALIIAYITSISTLNQVYACHTYLILGLSTIAASVFGLFDGEAQTPYRASLIASLGKTTCVFIVMMYVICLVFVRW</sequence>
<feature type="transmembrane region" description="Helical" evidence="5">
    <location>
        <begin position="399"/>
        <end position="422"/>
    </location>
</feature>
<keyword evidence="8" id="KW-1185">Reference proteome</keyword>
<dbReference type="EMBL" id="CP042913">
    <property type="protein sequence ID" value="QEG36045.1"/>
    <property type="molecule type" value="Genomic_DNA"/>
</dbReference>
<dbReference type="AlphaFoldDB" id="A0A5B9QEM3"/>
<dbReference type="GO" id="GO:0016020">
    <property type="term" value="C:membrane"/>
    <property type="evidence" value="ECO:0007669"/>
    <property type="project" value="UniProtKB-SubCell"/>
</dbReference>
<feature type="transmembrane region" description="Helical" evidence="5">
    <location>
        <begin position="366"/>
        <end position="387"/>
    </location>
</feature>
<evidence type="ECO:0000256" key="3">
    <source>
        <dbReference type="ARBA" id="ARBA00022989"/>
    </source>
</evidence>
<evidence type="ECO:0000259" key="6">
    <source>
        <dbReference type="Pfam" id="PF04932"/>
    </source>
</evidence>
<evidence type="ECO:0000256" key="4">
    <source>
        <dbReference type="ARBA" id="ARBA00023136"/>
    </source>
</evidence>
<dbReference type="KEGG" id="bgok:Pr1d_33540"/>
<feature type="transmembrane region" description="Helical" evidence="5">
    <location>
        <begin position="109"/>
        <end position="128"/>
    </location>
</feature>
<protein>
    <submittedName>
        <fullName evidence="7">O-Antigen ligase</fullName>
    </submittedName>
</protein>
<feature type="transmembrane region" description="Helical" evidence="5">
    <location>
        <begin position="164"/>
        <end position="191"/>
    </location>
</feature>